<evidence type="ECO:0000259" key="20">
    <source>
        <dbReference type="Pfam" id="PF13229"/>
    </source>
</evidence>
<reference evidence="22 23" key="1">
    <citation type="submission" date="2013-12" db="EMBL/GenBank/DDBJ databases">
        <authorList>
            <person name="Cubeta M."/>
            <person name="Pakala S."/>
            <person name="Fedorova N."/>
            <person name="Thomas E."/>
            <person name="Dean R."/>
            <person name="Jabaji S."/>
            <person name="Neate S."/>
            <person name="Toda T."/>
            <person name="Tavantzis S."/>
            <person name="Vilgalys R."/>
            <person name="Bharathan N."/>
            <person name="Pakala S."/>
            <person name="Losada L.S."/>
            <person name="Zafar N."/>
            <person name="Nierman W."/>
        </authorList>
    </citation>
    <scope>NUCLEOTIDE SEQUENCE [LARGE SCALE GENOMIC DNA]</scope>
    <source>
        <strain evidence="22 23">123E</strain>
    </source>
</reference>
<keyword evidence="6" id="KW-0507">mRNA processing</keyword>
<keyword evidence="8" id="KW-0479">Metal-binding</keyword>
<evidence type="ECO:0000256" key="7">
    <source>
        <dbReference type="ARBA" id="ARBA00022679"/>
    </source>
</evidence>
<keyword evidence="14" id="KW-0539">Nucleus</keyword>
<feature type="transmembrane region" description="Helical" evidence="16">
    <location>
        <begin position="465"/>
        <end position="485"/>
    </location>
</feature>
<dbReference type="GO" id="GO:0046872">
    <property type="term" value="F:metal ion binding"/>
    <property type="evidence" value="ECO:0007669"/>
    <property type="project" value="UniProtKB-KW"/>
</dbReference>
<keyword evidence="16" id="KW-0472">Membrane</keyword>
<accession>A0A074SFY4</accession>
<comment type="subcellular location">
    <subcellularLocation>
        <location evidence="3">Nucleus</location>
    </subcellularLocation>
</comment>
<evidence type="ECO:0000256" key="2">
    <source>
        <dbReference type="ARBA" id="ARBA00001946"/>
    </source>
</evidence>
<name>A0A074SFY4_9AGAM</name>
<feature type="domain" description="Poly(A) polymerase central" evidence="19">
    <location>
        <begin position="747"/>
        <end position="900"/>
    </location>
</feature>
<dbReference type="InterPro" id="IPR011068">
    <property type="entry name" value="NuclTrfase_I-like_C"/>
</dbReference>
<comment type="cofactor">
    <cofactor evidence="1">
        <name>Mn(2+)</name>
        <dbReference type="ChEBI" id="CHEBI:29035"/>
    </cofactor>
</comment>
<dbReference type="FunFam" id="3.30.460.10:FF:000002">
    <property type="entry name" value="Poly(A) polymerase alpha, putative"/>
    <property type="match status" value="1"/>
</dbReference>
<dbReference type="Proteomes" id="UP000027456">
    <property type="component" value="Unassembled WGS sequence"/>
</dbReference>
<dbReference type="HOGENOM" id="CLU_271600_0_0_1"/>
<keyword evidence="9" id="KW-0547">Nucleotide-binding</keyword>
<keyword evidence="10" id="KW-0067">ATP-binding</keyword>
<dbReference type="Gene3D" id="3.30.70.590">
    <property type="entry name" value="Poly(A) polymerase predicted RNA binding domain"/>
    <property type="match status" value="1"/>
</dbReference>
<keyword evidence="16" id="KW-0812">Transmembrane</keyword>
<dbReference type="InterPro" id="IPR048840">
    <property type="entry name" value="PolA_pol_NTPase"/>
</dbReference>
<dbReference type="InterPro" id="IPR043519">
    <property type="entry name" value="NT_sf"/>
</dbReference>
<feature type="compositionally biased region" description="Pro residues" evidence="15">
    <location>
        <begin position="1171"/>
        <end position="1180"/>
    </location>
</feature>
<dbReference type="PANTHER" id="PTHR10682">
    <property type="entry name" value="POLY A POLYMERASE"/>
    <property type="match status" value="1"/>
</dbReference>
<feature type="chain" id="PRO_5001700152" description="polynucleotide adenylyltransferase" evidence="17">
    <location>
        <begin position="24"/>
        <end position="1193"/>
    </location>
</feature>
<dbReference type="GO" id="GO:0031123">
    <property type="term" value="P:RNA 3'-end processing"/>
    <property type="evidence" value="ECO:0007669"/>
    <property type="project" value="InterPro"/>
</dbReference>
<dbReference type="CDD" id="cd05402">
    <property type="entry name" value="NT_PAP_TUTase"/>
    <property type="match status" value="1"/>
</dbReference>
<dbReference type="SMART" id="SM00710">
    <property type="entry name" value="PbH1"/>
    <property type="match status" value="5"/>
</dbReference>
<dbReference type="FunFam" id="1.10.1410.10:FF:000001">
    <property type="entry name" value="Putative poly(A) polymerase gamma"/>
    <property type="match status" value="1"/>
</dbReference>
<evidence type="ECO:0000256" key="1">
    <source>
        <dbReference type="ARBA" id="ARBA00001936"/>
    </source>
</evidence>
<feature type="region of interest" description="Disordered" evidence="15">
    <location>
        <begin position="1159"/>
        <end position="1193"/>
    </location>
</feature>
<dbReference type="AlphaFoldDB" id="A0A074SFY4"/>
<keyword evidence="17" id="KW-0732">Signal</keyword>
<comment type="caution">
    <text evidence="22">The sequence shown here is derived from an EMBL/GenBank/DDBJ whole genome shotgun (WGS) entry which is preliminary data.</text>
</comment>
<evidence type="ECO:0000256" key="9">
    <source>
        <dbReference type="ARBA" id="ARBA00022741"/>
    </source>
</evidence>
<dbReference type="SUPFAM" id="SSF55003">
    <property type="entry name" value="PAP/Archaeal CCA-adding enzyme, C-terminal domain"/>
    <property type="match status" value="1"/>
</dbReference>
<dbReference type="InterPro" id="IPR006626">
    <property type="entry name" value="PbH1"/>
</dbReference>
<dbReference type="GO" id="GO:0005524">
    <property type="term" value="F:ATP binding"/>
    <property type="evidence" value="ECO:0007669"/>
    <property type="project" value="UniProtKB-KW"/>
</dbReference>
<dbReference type="FunFam" id="3.30.70.590:FF:000003">
    <property type="entry name" value="Poly(A) polymerase"/>
    <property type="match status" value="1"/>
</dbReference>
<evidence type="ECO:0000256" key="15">
    <source>
        <dbReference type="SAM" id="MobiDB-lite"/>
    </source>
</evidence>
<evidence type="ECO:0000256" key="14">
    <source>
        <dbReference type="ARBA" id="ARBA00023242"/>
    </source>
</evidence>
<dbReference type="InterPro" id="IPR011050">
    <property type="entry name" value="Pectin_lyase_fold/virulence"/>
</dbReference>
<comment type="cofactor">
    <cofactor evidence="2">
        <name>Mg(2+)</name>
        <dbReference type="ChEBI" id="CHEBI:18420"/>
    </cofactor>
</comment>
<evidence type="ECO:0000256" key="8">
    <source>
        <dbReference type="ARBA" id="ARBA00022723"/>
    </source>
</evidence>
<evidence type="ECO:0000256" key="16">
    <source>
        <dbReference type="SAM" id="Phobius"/>
    </source>
</evidence>
<keyword evidence="23" id="KW-1185">Reference proteome</keyword>
<dbReference type="GO" id="GO:0003723">
    <property type="term" value="F:RNA binding"/>
    <property type="evidence" value="ECO:0007669"/>
    <property type="project" value="UniProtKB-KW"/>
</dbReference>
<dbReference type="InterPro" id="IPR039448">
    <property type="entry name" value="Beta_helix"/>
</dbReference>
<dbReference type="Pfam" id="PF20750">
    <property type="entry name" value="PAP_NTPase"/>
    <property type="match status" value="1"/>
</dbReference>
<evidence type="ECO:0000256" key="13">
    <source>
        <dbReference type="ARBA" id="ARBA00023211"/>
    </source>
</evidence>
<evidence type="ECO:0000256" key="5">
    <source>
        <dbReference type="ARBA" id="ARBA00012388"/>
    </source>
</evidence>
<keyword evidence="11" id="KW-0460">Magnesium</keyword>
<feature type="region of interest" description="Disordered" evidence="15">
    <location>
        <begin position="1075"/>
        <end position="1110"/>
    </location>
</feature>
<dbReference type="Gene3D" id="1.10.1410.10">
    <property type="match status" value="1"/>
</dbReference>
<evidence type="ECO:0000259" key="18">
    <source>
        <dbReference type="Pfam" id="PF04926"/>
    </source>
</evidence>
<dbReference type="Pfam" id="PF13229">
    <property type="entry name" value="Beta_helix"/>
    <property type="match status" value="1"/>
</dbReference>
<dbReference type="EC" id="2.7.7.19" evidence="5"/>
<dbReference type="Pfam" id="PF04928">
    <property type="entry name" value="PAP_central"/>
    <property type="match status" value="1"/>
</dbReference>
<feature type="transmembrane region" description="Helical" evidence="16">
    <location>
        <begin position="763"/>
        <end position="782"/>
    </location>
</feature>
<evidence type="ECO:0000256" key="6">
    <source>
        <dbReference type="ARBA" id="ARBA00022664"/>
    </source>
</evidence>
<organism evidence="22 23">
    <name type="scientific">Rhizoctonia solani 123E</name>
    <dbReference type="NCBI Taxonomy" id="1423351"/>
    <lineage>
        <taxon>Eukaryota</taxon>
        <taxon>Fungi</taxon>
        <taxon>Dikarya</taxon>
        <taxon>Basidiomycota</taxon>
        <taxon>Agaricomycotina</taxon>
        <taxon>Agaricomycetes</taxon>
        <taxon>Cantharellales</taxon>
        <taxon>Ceratobasidiaceae</taxon>
        <taxon>Rhizoctonia</taxon>
    </lineage>
</organism>
<dbReference type="SUPFAM" id="SSF51126">
    <property type="entry name" value="Pectin lyase-like"/>
    <property type="match status" value="1"/>
</dbReference>
<keyword evidence="16" id="KW-1133">Transmembrane helix</keyword>
<evidence type="ECO:0000256" key="10">
    <source>
        <dbReference type="ARBA" id="ARBA00022840"/>
    </source>
</evidence>
<dbReference type="SUPFAM" id="SSF81301">
    <property type="entry name" value="Nucleotidyltransferase"/>
    <property type="match status" value="1"/>
</dbReference>
<dbReference type="EMBL" id="AZST01000002">
    <property type="protein sequence ID" value="KEP55703.1"/>
    <property type="molecule type" value="Genomic_DNA"/>
</dbReference>
<sequence length="1193" mass="130388">MVSVRVQVVLFASSATVLLSALAHPREDRAFWKRSLSPPLYPRQQNCIPPEPAETVTDRLNTLLNSSGPGYILPLCQNTTYRLTAPLVYAAENQEISTIGYPIGEDRALLIVDGLWNDTNGHSVAVQGNCIGCNGIKLRNIQINGARNGRGPIQGGGNIEFGGPNANQLIEYVNTYDPRSWTCLHVVTIAEGVLNCTNILIQNNEIGPCGSDAFQSWADGVSLSCRNSVVRDNWIESPTDGGIVVFGSPGSLIQNNTIWIEDNTLLGGINVVDYDPFNGDYTNTIVENNTIIGGFATDQSTDAQDEDVGYNNETAIINLKVGNRVWFGDKFGRNRNFGGIVRNNRLTGAFGWGVAVSGTRDFVVENNEVVGNSTFIGFRGVNCSITGNPEPFLYDSNGTDSTVIPSNYPDVRLDGGLLCITSPDGGDYWPRGGSPYGNPDKDEAGAEGEGASAPSGHGSSKSRKLGLGLGITFGILVALVAAWFVHRWAVKKYAPTNSPATPPKDVRLARWNSLTTTLCSQAITVATAIRTTDIESENTHMSPNTGYLGVTPPIATSGPSKMEEAATEDLMKELRLQGNFESAEESKRREEVLGMVHEVVQQFVRKVSLSIGMSEQAAKAAGGKIFTFGSYRLGVHGPGSDIDTLCVVPQHVTYADFFATFEPMLKEMEGATEVAGVPEAFVPIIKTKIRGVPIDFLCASLNRPDIPDDLELEDNRILAGLDERTVRSLGGSRVTGDILRLVPNQDVFRDSLRCIKLWAQRRAIYSNVNGFLGGVAWAMLVARICQLYPNLNAAAIVHRFFIIMLQWKWPQPILLRQIEEDVKELDPSKRMNFRVWNPRLYPTDRNHLMPIITPAYPSMCSTHNVTRSTMSVMKDEFLRGSQIIEQIMFRRAEWSELFAKHDFFQKYRYYLQIIASSGSADDQLKWSGTVESRIRQLVMKLEFVDQLEVAHPFVKGFDQKHYCLDDAEVRAVAQGDVSPIIEKRKEDTKKTAGMSEVYTTTFYIGMKVAEKKAGTSGPRKLDISYPTTEFTKQVKQWEQYHEETHGIVVRHIKSSALPDHVFDGGVRPVVTKSLKRPKSIKGLKGKDSDPPSKRTRLSDPSGAPLQATGTPAVLTPASMNGAQYPISPPIVTAAAISVSTAKPVTNTVAAGLQSLATIPTSNPTISSTPVPKIPTPPPAKLPRGENLPVATGV</sequence>
<feature type="signal peptide" evidence="17">
    <location>
        <begin position="1"/>
        <end position="23"/>
    </location>
</feature>
<feature type="domain" description="Poly(A) polymerase RNA-binding" evidence="18">
    <location>
        <begin position="902"/>
        <end position="1067"/>
    </location>
</feature>
<evidence type="ECO:0000256" key="12">
    <source>
        <dbReference type="ARBA" id="ARBA00022884"/>
    </source>
</evidence>
<feature type="compositionally biased region" description="Low complexity" evidence="15">
    <location>
        <begin position="1159"/>
        <end position="1170"/>
    </location>
</feature>
<dbReference type="InterPro" id="IPR007012">
    <property type="entry name" value="PolA_pol_cen_dom"/>
</dbReference>
<feature type="region of interest" description="Disordered" evidence="15">
    <location>
        <begin position="429"/>
        <end position="459"/>
    </location>
</feature>
<evidence type="ECO:0000256" key="17">
    <source>
        <dbReference type="SAM" id="SignalP"/>
    </source>
</evidence>
<protein>
    <recommendedName>
        <fullName evidence="5">polynucleotide adenylyltransferase</fullName>
        <ecNumber evidence="5">2.7.7.19</ecNumber>
    </recommendedName>
</protein>
<keyword evidence="12" id="KW-0694">RNA-binding</keyword>
<dbReference type="Pfam" id="PF04926">
    <property type="entry name" value="PAP_RNA-bind"/>
    <property type="match status" value="1"/>
</dbReference>
<feature type="domain" description="Poly(A) polymerase nucleotidyltransferase" evidence="21">
    <location>
        <begin position="549"/>
        <end position="742"/>
    </location>
</feature>
<evidence type="ECO:0000256" key="3">
    <source>
        <dbReference type="ARBA" id="ARBA00004123"/>
    </source>
</evidence>
<comment type="similarity">
    <text evidence="4">Belongs to the poly(A) polymerase family.</text>
</comment>
<evidence type="ECO:0000256" key="4">
    <source>
        <dbReference type="ARBA" id="ARBA00010912"/>
    </source>
</evidence>
<gene>
    <name evidence="22" type="ORF">V565_001590</name>
</gene>
<evidence type="ECO:0000256" key="11">
    <source>
        <dbReference type="ARBA" id="ARBA00022842"/>
    </source>
</evidence>
<feature type="compositionally biased region" description="Low complexity" evidence="15">
    <location>
        <begin position="449"/>
        <end position="459"/>
    </location>
</feature>
<dbReference type="Gene3D" id="3.30.460.10">
    <property type="entry name" value="Beta Polymerase, domain 2"/>
    <property type="match status" value="1"/>
</dbReference>
<keyword evidence="13" id="KW-0464">Manganese</keyword>
<evidence type="ECO:0000313" key="22">
    <source>
        <dbReference type="EMBL" id="KEP55703.1"/>
    </source>
</evidence>
<dbReference type="STRING" id="1423351.A0A074SFY4"/>
<dbReference type="OrthoDB" id="412748at2759"/>
<dbReference type="GO" id="GO:0005634">
    <property type="term" value="C:nucleus"/>
    <property type="evidence" value="ECO:0007669"/>
    <property type="project" value="UniProtKB-SubCell"/>
</dbReference>
<dbReference type="InterPro" id="IPR007010">
    <property type="entry name" value="PolA_pol_RNA-bd_dom"/>
</dbReference>
<keyword evidence="7" id="KW-0808">Transferase</keyword>
<proteinExistence type="inferred from homology"/>
<dbReference type="SUPFAM" id="SSF81631">
    <property type="entry name" value="PAP/OAS1 substrate-binding domain"/>
    <property type="match status" value="1"/>
</dbReference>
<dbReference type="GO" id="GO:1990817">
    <property type="term" value="F:poly(A) RNA polymerase activity"/>
    <property type="evidence" value="ECO:0007669"/>
    <property type="project" value="UniProtKB-EC"/>
</dbReference>
<dbReference type="GO" id="GO:0006397">
    <property type="term" value="P:mRNA processing"/>
    <property type="evidence" value="ECO:0007669"/>
    <property type="project" value="UniProtKB-KW"/>
</dbReference>
<dbReference type="Gene3D" id="2.160.20.10">
    <property type="entry name" value="Single-stranded right-handed beta-helix, Pectin lyase-like"/>
    <property type="match status" value="1"/>
</dbReference>
<feature type="domain" description="Right handed beta helix" evidence="20">
    <location>
        <begin position="193"/>
        <end position="295"/>
    </location>
</feature>
<evidence type="ECO:0000259" key="19">
    <source>
        <dbReference type="Pfam" id="PF04928"/>
    </source>
</evidence>
<dbReference type="InterPro" id="IPR012334">
    <property type="entry name" value="Pectin_lyas_fold"/>
</dbReference>
<dbReference type="PANTHER" id="PTHR10682:SF10">
    <property type="entry name" value="POLYNUCLEOTIDE ADENYLYLTRANSFERASE"/>
    <property type="match status" value="1"/>
</dbReference>
<evidence type="ECO:0000259" key="21">
    <source>
        <dbReference type="Pfam" id="PF20750"/>
    </source>
</evidence>
<evidence type="ECO:0000313" key="23">
    <source>
        <dbReference type="Proteomes" id="UP000027456"/>
    </source>
</evidence>